<evidence type="ECO:0000313" key="12">
    <source>
        <dbReference type="EMBL" id="PON58356.1"/>
    </source>
</evidence>
<keyword evidence="4" id="KW-0812">Transmembrane</keyword>
<keyword evidence="7" id="KW-0446">Lipid-binding</keyword>
<dbReference type="GO" id="GO:0005886">
    <property type="term" value="C:plasma membrane"/>
    <property type="evidence" value="ECO:0007669"/>
    <property type="project" value="UniProtKB-SubCell"/>
</dbReference>
<dbReference type="InterPro" id="IPR040326">
    <property type="entry name" value="HAP2/GCS1"/>
</dbReference>
<evidence type="ECO:0000313" key="13">
    <source>
        <dbReference type="Proteomes" id="UP000237105"/>
    </source>
</evidence>
<evidence type="ECO:0000256" key="9">
    <source>
        <dbReference type="ARBA" id="ARBA00023157"/>
    </source>
</evidence>
<keyword evidence="9" id="KW-1015">Disulfide bond</keyword>
<evidence type="ECO:0000256" key="8">
    <source>
        <dbReference type="ARBA" id="ARBA00023136"/>
    </source>
</evidence>
<evidence type="ECO:0000256" key="10">
    <source>
        <dbReference type="ARBA" id="ARBA00023279"/>
    </source>
</evidence>
<dbReference type="OrthoDB" id="272303at2759"/>
<evidence type="ECO:0000256" key="6">
    <source>
        <dbReference type="ARBA" id="ARBA00022989"/>
    </source>
</evidence>
<reference evidence="13" key="1">
    <citation type="submission" date="2016-06" db="EMBL/GenBank/DDBJ databases">
        <title>Parallel loss of symbiosis genes in relatives of nitrogen-fixing non-legume Parasponia.</title>
        <authorList>
            <person name="Van Velzen R."/>
            <person name="Holmer R."/>
            <person name="Bu F."/>
            <person name="Rutten L."/>
            <person name="Van Zeijl A."/>
            <person name="Liu W."/>
            <person name="Santuari L."/>
            <person name="Cao Q."/>
            <person name="Sharma T."/>
            <person name="Shen D."/>
            <person name="Roswanjaya Y."/>
            <person name="Wardhani T."/>
            <person name="Kalhor M.S."/>
            <person name="Jansen J."/>
            <person name="Van den Hoogen J."/>
            <person name="Gungor B."/>
            <person name="Hartog M."/>
            <person name="Hontelez J."/>
            <person name="Verver J."/>
            <person name="Yang W.-C."/>
            <person name="Schijlen E."/>
            <person name="Repin R."/>
            <person name="Schilthuizen M."/>
            <person name="Schranz E."/>
            <person name="Heidstra R."/>
            <person name="Miyata K."/>
            <person name="Fedorova E."/>
            <person name="Kohlen W."/>
            <person name="Bisseling T."/>
            <person name="Smit S."/>
            <person name="Geurts R."/>
        </authorList>
    </citation>
    <scope>NUCLEOTIDE SEQUENCE [LARGE SCALE GENOMIC DNA]</scope>
    <source>
        <strain evidence="13">cv. WU1-14</strain>
    </source>
</reference>
<keyword evidence="8" id="KW-0472">Membrane</keyword>
<accession>A0A2P5CBB5</accession>
<evidence type="ECO:0000256" key="5">
    <source>
        <dbReference type="ARBA" id="ARBA00022729"/>
    </source>
</evidence>
<evidence type="ECO:0000256" key="4">
    <source>
        <dbReference type="ARBA" id="ARBA00022692"/>
    </source>
</evidence>
<comment type="caution">
    <text evidence="12">The sequence shown here is derived from an EMBL/GenBank/DDBJ whole genome shotgun (WGS) entry which is preliminary data.</text>
</comment>
<evidence type="ECO:0008006" key="14">
    <source>
        <dbReference type="Google" id="ProtNLM"/>
    </source>
</evidence>
<gene>
    <name evidence="12" type="ORF">PanWU01x14_167480</name>
</gene>
<evidence type="ECO:0000256" key="7">
    <source>
        <dbReference type="ARBA" id="ARBA00023121"/>
    </source>
</evidence>
<comment type="subcellular location">
    <subcellularLocation>
        <location evidence="1">Cell membrane</location>
        <topology evidence="1">Single-pass type I membrane protein</topology>
    </subcellularLocation>
</comment>
<evidence type="ECO:0000256" key="1">
    <source>
        <dbReference type="ARBA" id="ARBA00004251"/>
    </source>
</evidence>
<protein>
    <recommendedName>
        <fullName evidence="14">Transmembrane protein</fullName>
    </recommendedName>
</protein>
<comment type="similarity">
    <text evidence="2">Belongs to the HAP2/GCS1 family.</text>
</comment>
<sequence>MSWIMMFGLLLAIFLTVLVLLWLLHQKGLFDPIYDWWEDYFSADNQNITDARRHRTHVNHSRVHDNKHHKHELRRHKNGAQHKRRSVHNDHRHNHPEKGADYTCTHGRTQA</sequence>
<keyword evidence="6" id="KW-1133">Transmembrane helix</keyword>
<keyword evidence="13" id="KW-1185">Reference proteome</keyword>
<dbReference type="GO" id="GO:0008289">
    <property type="term" value="F:lipid binding"/>
    <property type="evidence" value="ECO:0007669"/>
    <property type="project" value="UniProtKB-KW"/>
</dbReference>
<dbReference type="STRING" id="3476.A0A2P5CBB5"/>
<organism evidence="12 13">
    <name type="scientific">Parasponia andersonii</name>
    <name type="common">Sponia andersonii</name>
    <dbReference type="NCBI Taxonomy" id="3476"/>
    <lineage>
        <taxon>Eukaryota</taxon>
        <taxon>Viridiplantae</taxon>
        <taxon>Streptophyta</taxon>
        <taxon>Embryophyta</taxon>
        <taxon>Tracheophyta</taxon>
        <taxon>Spermatophyta</taxon>
        <taxon>Magnoliopsida</taxon>
        <taxon>eudicotyledons</taxon>
        <taxon>Gunneridae</taxon>
        <taxon>Pentapetalae</taxon>
        <taxon>rosids</taxon>
        <taxon>fabids</taxon>
        <taxon>Rosales</taxon>
        <taxon>Cannabaceae</taxon>
        <taxon>Parasponia</taxon>
    </lineage>
</organism>
<feature type="region of interest" description="Disordered" evidence="11">
    <location>
        <begin position="55"/>
        <end position="111"/>
    </location>
</feature>
<feature type="compositionally biased region" description="Basic residues" evidence="11">
    <location>
        <begin position="55"/>
        <end position="95"/>
    </location>
</feature>
<evidence type="ECO:0000256" key="2">
    <source>
        <dbReference type="ARBA" id="ARBA00010929"/>
    </source>
</evidence>
<dbReference type="PANTHER" id="PTHR31764:SF0">
    <property type="entry name" value="GENERATIVE CELL SPECIFIC-1_HAP2 DOMAIN-CONTAINING PROTEIN"/>
    <property type="match status" value="1"/>
</dbReference>
<name>A0A2P5CBB5_PARAD</name>
<proteinExistence type="inferred from homology"/>
<keyword evidence="3" id="KW-1003">Cell membrane</keyword>
<dbReference type="AlphaFoldDB" id="A0A2P5CBB5"/>
<dbReference type="Proteomes" id="UP000237105">
    <property type="component" value="Unassembled WGS sequence"/>
</dbReference>
<dbReference type="EMBL" id="JXTB01000150">
    <property type="protein sequence ID" value="PON58356.1"/>
    <property type="molecule type" value="Genomic_DNA"/>
</dbReference>
<dbReference type="PANTHER" id="PTHR31764">
    <property type="entry name" value="PROTEIN HAPLESS 2"/>
    <property type="match status" value="1"/>
</dbReference>
<evidence type="ECO:0000256" key="11">
    <source>
        <dbReference type="SAM" id="MobiDB-lite"/>
    </source>
</evidence>
<keyword evidence="5" id="KW-0732">Signal</keyword>
<keyword evidence="10" id="KW-0278">Fertilization</keyword>
<evidence type="ECO:0000256" key="3">
    <source>
        <dbReference type="ARBA" id="ARBA00022475"/>
    </source>
</evidence>